<dbReference type="Proteomes" id="UP001157418">
    <property type="component" value="Unassembled WGS sequence"/>
</dbReference>
<comment type="subcellular location">
    <subcellularLocation>
        <location evidence="1">Cell membrane</location>
        <topology evidence="1">Multi-pass membrane protein</topology>
    </subcellularLocation>
</comment>
<feature type="transmembrane region" description="Helical" evidence="8">
    <location>
        <begin position="75"/>
        <end position="95"/>
    </location>
</feature>
<feature type="transmembrane region" description="Helical" evidence="8">
    <location>
        <begin position="317"/>
        <end position="340"/>
    </location>
</feature>
<evidence type="ECO:0000256" key="4">
    <source>
        <dbReference type="ARBA" id="ARBA00022692"/>
    </source>
</evidence>
<evidence type="ECO:0000256" key="5">
    <source>
        <dbReference type="ARBA" id="ARBA00022989"/>
    </source>
</evidence>
<evidence type="ECO:0000256" key="7">
    <source>
        <dbReference type="ARBA" id="ARBA00023177"/>
    </source>
</evidence>
<comment type="similarity">
    <text evidence="2">Belongs to the ammonia transporter channel (TC 1.A.11.2) family.</text>
</comment>
<evidence type="ECO:0000256" key="6">
    <source>
        <dbReference type="ARBA" id="ARBA00023136"/>
    </source>
</evidence>
<dbReference type="InterPro" id="IPR002229">
    <property type="entry name" value="RhesusRHD"/>
</dbReference>
<dbReference type="EMBL" id="CAKMRJ010005745">
    <property type="protein sequence ID" value="CAH1451946.1"/>
    <property type="molecule type" value="Genomic_DNA"/>
</dbReference>
<evidence type="ECO:0000313" key="10">
    <source>
        <dbReference type="EMBL" id="CAH1451946.1"/>
    </source>
</evidence>
<feature type="transmembrane region" description="Helical" evidence="8">
    <location>
        <begin position="41"/>
        <end position="63"/>
    </location>
</feature>
<evidence type="ECO:0000256" key="3">
    <source>
        <dbReference type="ARBA" id="ARBA00022448"/>
    </source>
</evidence>
<feature type="transmembrane region" description="Helical" evidence="8">
    <location>
        <begin position="133"/>
        <end position="152"/>
    </location>
</feature>
<dbReference type="FunFam" id="1.10.3430.10:FF:000005">
    <property type="entry name" value="Ammonium transporter"/>
    <property type="match status" value="1"/>
</dbReference>
<gene>
    <name evidence="10" type="ORF">LVIROSA_LOCUS37274</name>
</gene>
<comment type="caution">
    <text evidence="10">The sequence shown here is derived from an EMBL/GenBank/DDBJ whole genome shotgun (WGS) entry which is preliminary data.</text>
</comment>
<organism evidence="10 11">
    <name type="scientific">Lactuca virosa</name>
    <dbReference type="NCBI Taxonomy" id="75947"/>
    <lineage>
        <taxon>Eukaryota</taxon>
        <taxon>Viridiplantae</taxon>
        <taxon>Streptophyta</taxon>
        <taxon>Embryophyta</taxon>
        <taxon>Tracheophyta</taxon>
        <taxon>Spermatophyta</taxon>
        <taxon>Magnoliopsida</taxon>
        <taxon>eudicotyledons</taxon>
        <taxon>Gunneridae</taxon>
        <taxon>Pentapetalae</taxon>
        <taxon>asterids</taxon>
        <taxon>campanulids</taxon>
        <taxon>Asterales</taxon>
        <taxon>Asteraceae</taxon>
        <taxon>Cichorioideae</taxon>
        <taxon>Cichorieae</taxon>
        <taxon>Lactucinae</taxon>
        <taxon>Lactuca</taxon>
    </lineage>
</organism>
<feature type="transmembrane region" description="Helical" evidence="8">
    <location>
        <begin position="195"/>
        <end position="216"/>
    </location>
</feature>
<evidence type="ECO:0000313" key="11">
    <source>
        <dbReference type="Proteomes" id="UP001157418"/>
    </source>
</evidence>
<evidence type="ECO:0000256" key="1">
    <source>
        <dbReference type="ARBA" id="ARBA00004651"/>
    </source>
</evidence>
<dbReference type="Pfam" id="PF00909">
    <property type="entry name" value="Ammonium_transp"/>
    <property type="match status" value="1"/>
</dbReference>
<feature type="transmembrane region" description="Helical" evidence="8">
    <location>
        <begin position="260"/>
        <end position="284"/>
    </location>
</feature>
<dbReference type="Gene3D" id="1.10.3430.10">
    <property type="entry name" value="Ammonium transporter AmtB like domains"/>
    <property type="match status" value="1"/>
</dbReference>
<keyword evidence="11" id="KW-1185">Reference proteome</keyword>
<dbReference type="PANTHER" id="PTHR43029">
    <property type="entry name" value="AMMONIUM TRANSPORTER MEP2"/>
    <property type="match status" value="1"/>
</dbReference>
<reference evidence="10 11" key="1">
    <citation type="submission" date="2022-01" db="EMBL/GenBank/DDBJ databases">
        <authorList>
            <person name="Xiong W."/>
            <person name="Schranz E."/>
        </authorList>
    </citation>
    <scope>NUCLEOTIDE SEQUENCE [LARGE SCALE GENOMIC DNA]</scope>
</reference>
<dbReference type="GO" id="GO:0008519">
    <property type="term" value="F:ammonium channel activity"/>
    <property type="evidence" value="ECO:0007669"/>
    <property type="project" value="InterPro"/>
</dbReference>
<evidence type="ECO:0000256" key="2">
    <source>
        <dbReference type="ARBA" id="ARBA00005887"/>
    </source>
</evidence>
<feature type="transmembrane region" description="Helical" evidence="8">
    <location>
        <begin position="361"/>
        <end position="384"/>
    </location>
</feature>
<dbReference type="PANTHER" id="PTHR43029:SF31">
    <property type="entry name" value="AMMONIUM TRANSPORTER AMTB-LIKE DOMAIN, AMMONIUM_UREA TRANSPORTER"/>
    <property type="match status" value="1"/>
</dbReference>
<keyword evidence="5 8" id="KW-1133">Transmembrane helix</keyword>
<proteinExistence type="inferred from homology"/>
<feature type="transmembrane region" description="Helical" evidence="8">
    <location>
        <begin position="228"/>
        <end position="248"/>
    </location>
</feature>
<dbReference type="InterPro" id="IPR001905">
    <property type="entry name" value="Ammonium_transpt"/>
</dbReference>
<dbReference type="SUPFAM" id="SSF111352">
    <property type="entry name" value="Ammonium transporter"/>
    <property type="match status" value="1"/>
</dbReference>
<keyword evidence="3" id="KW-0813">Transport</keyword>
<accession>A0AAU9PNI7</accession>
<protein>
    <recommendedName>
        <fullName evidence="9">Ammonium transporter AmtB-like domain-containing protein</fullName>
    </recommendedName>
</protein>
<dbReference type="GO" id="GO:0005886">
    <property type="term" value="C:plasma membrane"/>
    <property type="evidence" value="ECO:0007669"/>
    <property type="project" value="UniProtKB-SubCell"/>
</dbReference>
<dbReference type="PRINTS" id="PR00342">
    <property type="entry name" value="RHESUSRHD"/>
</dbReference>
<feature type="transmembrane region" description="Helical" evidence="8">
    <location>
        <begin position="416"/>
        <end position="441"/>
    </location>
</feature>
<dbReference type="AlphaFoldDB" id="A0AAU9PNI7"/>
<feature type="transmembrane region" description="Helical" evidence="8">
    <location>
        <begin position="159"/>
        <end position="180"/>
    </location>
</feature>
<name>A0AAU9PNI7_9ASTR</name>
<evidence type="ECO:0000259" key="9">
    <source>
        <dbReference type="Pfam" id="PF00909"/>
    </source>
</evidence>
<evidence type="ECO:0000256" key="8">
    <source>
        <dbReference type="SAM" id="Phobius"/>
    </source>
</evidence>
<dbReference type="InterPro" id="IPR029020">
    <property type="entry name" value="Ammonium/urea_transptr"/>
</dbReference>
<dbReference type="InterPro" id="IPR024041">
    <property type="entry name" value="NH4_transpt_AmtB-like_dom"/>
</dbReference>
<feature type="domain" description="Ammonium transporter AmtB-like" evidence="9">
    <location>
        <begin position="41"/>
        <end position="463"/>
    </location>
</feature>
<keyword evidence="4 8" id="KW-0812">Transmembrane</keyword>
<keyword evidence="7" id="KW-0924">Ammonia transport</keyword>
<sequence>MSFSFSPPSPPLFNLTQPFSFPPNLLPDEASPEWMNKADNAWQLVAATLVGMQSVPGLIILYGGAVKKKWAVNSAFMALYAFAMVLVCWVCWGYRLSFGDKLVPVWGKAYIALEQKYLLEQAYLGMFPNATMVFFQFVFAAITLILIAGAVLGRMNFYAWMLFVPLWLTFSYTFGAFTIWSPEGWLSKMGIIDYAGGYVIHVSSGVAGYTAAYWVGPRLTADRESFRPNNMILMLAGAGLLWMGWTGFNGGAPYVASMDASLAVLNTHVCAATSLLTWLILDIIFFKKPSIFGAVQGMITGLIKQVCRTFLRGKWLVQGYAAIVMGIFSGSIPWFTMMVLQKKIKLLQKVDDTMAMLHTHAIAGILGGILTGLFSEPHLCKLFYGSTSKYMGFFHGLHLGTSQSICLGFRQMRIQLLGILFVIVLNIVMTSLVCLFVRLIVPLRLSYEDMEVGDEAVHGEEAYAIWEKGEMVGKYSSYYNDIETPSKSGMISVE</sequence>
<keyword evidence="6 8" id="KW-0472">Membrane</keyword>